<evidence type="ECO:0000313" key="8">
    <source>
        <dbReference type="EMBL" id="TPW75922.1"/>
    </source>
</evidence>
<dbReference type="GO" id="GO:0022857">
    <property type="term" value="F:transmembrane transporter activity"/>
    <property type="evidence" value="ECO:0007669"/>
    <property type="project" value="InterPro"/>
</dbReference>
<comment type="caution">
    <text evidence="8">The sequence shown here is derived from an EMBL/GenBank/DDBJ whole genome shotgun (WGS) entry which is preliminary data.</text>
</comment>
<dbReference type="PROSITE" id="PS50850">
    <property type="entry name" value="MFS"/>
    <property type="match status" value="1"/>
</dbReference>
<feature type="transmembrane region" description="Helical" evidence="6">
    <location>
        <begin position="56"/>
        <end position="74"/>
    </location>
</feature>
<dbReference type="InterPro" id="IPR020846">
    <property type="entry name" value="MFS_dom"/>
</dbReference>
<evidence type="ECO:0000256" key="2">
    <source>
        <dbReference type="ARBA" id="ARBA00022692"/>
    </source>
</evidence>
<comment type="subcellular location">
    <subcellularLocation>
        <location evidence="1">Cell membrane</location>
        <topology evidence="1">Multi-pass membrane protein</topology>
    </subcellularLocation>
</comment>
<dbReference type="PANTHER" id="PTHR42718:SF39">
    <property type="entry name" value="ACTINORHODIN TRANSPORTER-RELATED"/>
    <property type="match status" value="1"/>
</dbReference>
<dbReference type="Pfam" id="PF07690">
    <property type="entry name" value="MFS_1"/>
    <property type="match status" value="1"/>
</dbReference>
<dbReference type="AlphaFoldDB" id="A0A506Y1S5"/>
<organism evidence="8 9">
    <name type="scientific">Schumannella soli</name>
    <dbReference type="NCBI Taxonomy" id="2590779"/>
    <lineage>
        <taxon>Bacteria</taxon>
        <taxon>Bacillati</taxon>
        <taxon>Actinomycetota</taxon>
        <taxon>Actinomycetes</taxon>
        <taxon>Micrococcales</taxon>
        <taxon>Microbacteriaceae</taxon>
        <taxon>Schumannella</taxon>
    </lineage>
</organism>
<sequence length="528" mass="55163">MSEPDAISRPDSPPASPWRAFAVCVSVAALTILDLSKVNVGLPSIEKALDAGPTSLQLIVAGYALAFGLVLVPSGRLGDLKSRRTMFLVGLTLFALASLACALVPSIELLVVARIIQGIAAGIQMPQVLGLVQQLFVGPDRGRAFGLFGAIIGLSTALGPTLGGLLILIGGDENGWRLLFWMNVPLAVILFVLAWRLLPRRQRSASSASSTLDPVGILLLGVSVLALMLPFVLTTGKDDPPARWLILIVFALAFAAFVLWERRYRARGKTPVIDFGLFRRASFRNGTLIAAAYFAAMPATFLTVTLFLQQGLELKPVFAGMITIPFAIASAFSAWISGRLVGRIGRPLVLGGLVIVVIGFVGQITLAVLLPPELAPFGMAAALFVAGIGGGAVISPNQTLTLAEVPVAEGGVAGSIGQLGQRVGTAIGLATGTAVFYAIIAGESGARIEVYHDAYRSVGFVTVGFVVLALIFAIADQVSRARSRVRDAAEIDGDGDVQRADSASTGSTREDSRAGAATTSPLREPGEE</sequence>
<keyword evidence="2 6" id="KW-0812">Transmembrane</keyword>
<feature type="transmembrane region" description="Helical" evidence="6">
    <location>
        <begin position="175"/>
        <end position="195"/>
    </location>
</feature>
<feature type="transmembrane region" description="Helical" evidence="6">
    <location>
        <begin position="215"/>
        <end position="236"/>
    </location>
</feature>
<feature type="transmembrane region" description="Helical" evidence="6">
    <location>
        <begin position="288"/>
        <end position="308"/>
    </location>
</feature>
<proteinExistence type="predicted"/>
<feature type="transmembrane region" description="Helical" evidence="6">
    <location>
        <begin position="242"/>
        <end position="260"/>
    </location>
</feature>
<feature type="transmembrane region" description="Helical" evidence="6">
    <location>
        <begin position="144"/>
        <end position="169"/>
    </location>
</feature>
<dbReference type="RefSeq" id="WP_141163280.1">
    <property type="nucleotide sequence ID" value="NZ_VHQG01000002.1"/>
</dbReference>
<evidence type="ECO:0000256" key="1">
    <source>
        <dbReference type="ARBA" id="ARBA00004651"/>
    </source>
</evidence>
<dbReference type="SUPFAM" id="SSF103473">
    <property type="entry name" value="MFS general substrate transporter"/>
    <property type="match status" value="1"/>
</dbReference>
<dbReference type="InterPro" id="IPR011701">
    <property type="entry name" value="MFS"/>
</dbReference>
<feature type="transmembrane region" description="Helical" evidence="6">
    <location>
        <begin position="423"/>
        <end position="442"/>
    </location>
</feature>
<dbReference type="GO" id="GO:0005886">
    <property type="term" value="C:plasma membrane"/>
    <property type="evidence" value="ECO:0007669"/>
    <property type="project" value="UniProtKB-SubCell"/>
</dbReference>
<feature type="domain" description="Major facilitator superfamily (MFS) profile" evidence="7">
    <location>
        <begin position="20"/>
        <end position="481"/>
    </location>
</feature>
<reference evidence="8 9" key="1">
    <citation type="submission" date="2019-06" db="EMBL/GenBank/DDBJ databases">
        <authorList>
            <person name="Li F."/>
        </authorList>
    </citation>
    <scope>NUCLEOTIDE SEQUENCE [LARGE SCALE GENOMIC DNA]</scope>
    <source>
        <strain evidence="8 9">10F1D-1</strain>
    </source>
</reference>
<protein>
    <submittedName>
        <fullName evidence="8">MFS transporter</fullName>
    </submittedName>
</protein>
<feature type="transmembrane region" description="Helical" evidence="6">
    <location>
        <begin position="111"/>
        <end position="132"/>
    </location>
</feature>
<evidence type="ECO:0000256" key="4">
    <source>
        <dbReference type="ARBA" id="ARBA00023136"/>
    </source>
</evidence>
<accession>A0A506Y1S5</accession>
<dbReference type="CDD" id="cd17321">
    <property type="entry name" value="MFS_MMR_MDR_like"/>
    <property type="match status" value="1"/>
</dbReference>
<dbReference type="OrthoDB" id="7375466at2"/>
<keyword evidence="9" id="KW-1185">Reference proteome</keyword>
<keyword evidence="4 6" id="KW-0472">Membrane</keyword>
<evidence type="ECO:0000259" key="7">
    <source>
        <dbReference type="PROSITE" id="PS50850"/>
    </source>
</evidence>
<keyword evidence="3 6" id="KW-1133">Transmembrane helix</keyword>
<dbReference type="Gene3D" id="1.20.1720.10">
    <property type="entry name" value="Multidrug resistance protein D"/>
    <property type="match status" value="1"/>
</dbReference>
<dbReference type="PRINTS" id="PR01036">
    <property type="entry name" value="TCRTETB"/>
</dbReference>
<feature type="region of interest" description="Disordered" evidence="5">
    <location>
        <begin position="487"/>
        <end position="528"/>
    </location>
</feature>
<dbReference type="Gene3D" id="1.20.1250.20">
    <property type="entry name" value="MFS general substrate transporter like domains"/>
    <property type="match status" value="1"/>
</dbReference>
<evidence type="ECO:0000256" key="3">
    <source>
        <dbReference type="ARBA" id="ARBA00022989"/>
    </source>
</evidence>
<feature type="transmembrane region" description="Helical" evidence="6">
    <location>
        <begin position="454"/>
        <end position="475"/>
    </location>
</feature>
<dbReference type="PANTHER" id="PTHR42718">
    <property type="entry name" value="MAJOR FACILITATOR SUPERFAMILY MULTIDRUG TRANSPORTER MFSC"/>
    <property type="match status" value="1"/>
</dbReference>
<feature type="transmembrane region" description="Helical" evidence="6">
    <location>
        <begin position="314"/>
        <end position="336"/>
    </location>
</feature>
<evidence type="ECO:0000256" key="6">
    <source>
        <dbReference type="SAM" id="Phobius"/>
    </source>
</evidence>
<dbReference type="InterPro" id="IPR036259">
    <property type="entry name" value="MFS_trans_sf"/>
</dbReference>
<name>A0A506Y1S5_9MICO</name>
<dbReference type="Proteomes" id="UP000316252">
    <property type="component" value="Unassembled WGS sequence"/>
</dbReference>
<gene>
    <name evidence="8" type="ORF">FJ657_08740</name>
</gene>
<feature type="transmembrane region" description="Helical" evidence="6">
    <location>
        <begin position="348"/>
        <end position="369"/>
    </location>
</feature>
<feature type="transmembrane region" description="Helical" evidence="6">
    <location>
        <begin position="375"/>
        <end position="394"/>
    </location>
</feature>
<dbReference type="EMBL" id="VHQG01000002">
    <property type="protein sequence ID" value="TPW75922.1"/>
    <property type="molecule type" value="Genomic_DNA"/>
</dbReference>
<evidence type="ECO:0000313" key="9">
    <source>
        <dbReference type="Proteomes" id="UP000316252"/>
    </source>
</evidence>
<feature type="transmembrane region" description="Helical" evidence="6">
    <location>
        <begin position="86"/>
        <end position="105"/>
    </location>
</feature>
<evidence type="ECO:0000256" key="5">
    <source>
        <dbReference type="SAM" id="MobiDB-lite"/>
    </source>
</evidence>